<feature type="domain" description="Bacterial alpha-L-rhamnosidase N-terminal" evidence="6">
    <location>
        <begin position="354"/>
        <end position="529"/>
    </location>
</feature>
<evidence type="ECO:0000259" key="7">
    <source>
        <dbReference type="Pfam" id="PF17389"/>
    </source>
</evidence>
<dbReference type="Gene3D" id="1.20.1270.90">
    <property type="entry name" value="AF1782-like"/>
    <property type="match status" value="4"/>
</dbReference>
<dbReference type="Gene3D" id="2.60.420.10">
    <property type="entry name" value="Maltose phosphorylase, domain 3"/>
    <property type="match status" value="1"/>
</dbReference>
<dbReference type="InterPro" id="IPR016007">
    <property type="entry name" value="Alpha_rhamnosid"/>
</dbReference>
<evidence type="ECO:0000256" key="3">
    <source>
        <dbReference type="ARBA" id="ARBA00022801"/>
    </source>
</evidence>
<dbReference type="PANTHER" id="PTHR33307:SF6">
    <property type="entry name" value="ALPHA-RHAMNOSIDASE (EUROFUNG)-RELATED"/>
    <property type="match status" value="1"/>
</dbReference>
<dbReference type="InterPro" id="IPR008928">
    <property type="entry name" value="6-hairpin_glycosidase_sf"/>
</dbReference>
<dbReference type="EC" id="3.2.1.40" evidence="2"/>
<comment type="catalytic activity">
    <reaction evidence="1">
        <text>Hydrolysis of terminal non-reducing alpha-L-rhamnose residues in alpha-L-rhamnosides.</text>
        <dbReference type="EC" id="3.2.1.40"/>
    </reaction>
</comment>
<keyword evidence="4" id="KW-0812">Transmembrane</keyword>
<feature type="domain" description="Alpha-L-rhamnosidase concanavalin-like" evidence="5">
    <location>
        <begin position="541"/>
        <end position="647"/>
    </location>
</feature>
<keyword evidence="3 9" id="KW-0378">Hydrolase</keyword>
<dbReference type="InterPro" id="IPR013737">
    <property type="entry name" value="Bac_rhamnosid_N"/>
</dbReference>
<evidence type="ECO:0000313" key="9">
    <source>
        <dbReference type="EMBL" id="MBC5787131.1"/>
    </source>
</evidence>
<keyword evidence="4" id="KW-0472">Membrane</keyword>
<dbReference type="Gene3D" id="1.50.10.10">
    <property type="match status" value="1"/>
</dbReference>
<dbReference type="InterPro" id="IPR035396">
    <property type="entry name" value="Bac_rhamnosid6H"/>
</dbReference>
<proteinExistence type="predicted"/>
<dbReference type="GO" id="GO:0016787">
    <property type="term" value="F:hydrolase activity"/>
    <property type="evidence" value="ECO:0007669"/>
    <property type="project" value="UniProtKB-KW"/>
</dbReference>
<evidence type="ECO:0000256" key="1">
    <source>
        <dbReference type="ARBA" id="ARBA00001445"/>
    </source>
</evidence>
<dbReference type="Pfam" id="PF07554">
    <property type="entry name" value="FIVAR"/>
    <property type="match status" value="4"/>
</dbReference>
<dbReference type="PANTHER" id="PTHR33307">
    <property type="entry name" value="ALPHA-RHAMNOSIDASE (EUROFUNG)"/>
    <property type="match status" value="1"/>
</dbReference>
<dbReference type="Pfam" id="PF25788">
    <property type="entry name" value="Ig_Rha78A_N"/>
    <property type="match status" value="1"/>
</dbReference>
<dbReference type="InterPro" id="IPR012341">
    <property type="entry name" value="6hp_glycosidase-like_sf"/>
</dbReference>
<protein>
    <recommendedName>
        <fullName evidence="2">alpha-L-rhamnosidase</fullName>
        <ecNumber evidence="2">3.2.1.40</ecNumber>
    </recommendedName>
</protein>
<sequence length="1587" mass="175818">MKRRVTKVLISLTLAAGIAIQGAIPVFAIDGDHAAAISAVHLKTEYQTNPMGIDMDAPTLSWEVDSQARAQVQSAYQIKVADESGDIVWDSGKVESNETTGIEYEGEELSPMQKYTWNVRVWDKDNAVSDWSEQASWETGLTEEQWKDADWIGKASSISSPESLNLEESNWIWVLNGTDYKYVPGETRYFRKTIAPNTEKSVQKVLLAFSGDDYGTVYVNGTQAAAIEGANAWRKGDAVDITNLFTAGQNQISAEITNASKGYAGFIAKVIIRYNDGTNDIFVTDESWKSSLTPEEGWMLPTYDDSSWEIPDQVLTYGVDPWKKQVNLPQIEDDNSKVFDAAPMLRKEFSVQDKKVKSARAYITGLGYYELTLNGERVGDNMIDPLVTRYNQRYFYTTYDVTDQLLASENTIGVTLGRGYYGTIGNGMNWQTNGWSKAPWADQPKLRMKLCIEFESGETMQVVSDESWKTHDSATIFDEPYYGEVYDARLEIPDWDKPGFDDSQWEQAVLMEAPTGTVEPQAADANKVVDEVHPVSITNPKEGVYVFDMGRVVTGWAELNVQGNAGDMVTIQYGETLTEEGTLNRKDLVNDWDVDGFVKQASSDYYILKGGEEETWQPRFTYKGYQYIQVSGYPGVPTLDSITGKVINADLEETGEFSSSNEMFNKIHEIGKATLLNNLHSYPSDTPVYENLGYLGDGHLTQEMGMYNFDMVRYYEKWANDIRDQSKENGYMEQTAPMWNETKDNAPEWSAAICLVPWQNYQISGNKRTLADNYQAMKTVFGYQRSLMKDNIADSMWGDHANVSGNRITPITATAYVYYMADIIAKSAEVLGYTDDIDYYTQEAETIKEAFHNKFYDEEQGFYCLNKGGTFYQTAQALPLALGMVPEEVIPRVVYEFSSRSSKMESGIFGIKYVFAELTEAGYGDIAYNMVNTEEYPGFGYWLSKGATSMWEGWTEGTRSRDHHMFATIDDWFYETIAGINYEGAGFSTSVIKPYAVGDLTNAQASLHTVRGKLSSAWSRAEDGTFSLNVEIPANTTATVYVPTADQNTVFESGIAADKAEGVSFLRMDNGFAVYSVGSGRYSFTSKYAAPEPIGKPGEEDKHTYVVDEFGDYNSMFTDSTGLRFDTANTDKYFFGDGTRICRTSLSEKEIVYYLSDDIKSINLVTFTGKNSDWKNDFAFSVSSDNSTYVPLEIQDATREGNTSWVRITYQFDQIPEGMRFFKIQFKPMTGNAWEPQLAKLTVDCGVENPQFLTVDKRVLQKAFDEASLIDLSIYTEETANQLKAALGQADKVLQNTSATQQMIDDAVEALQQAVDGLIEKPQNVDKSILNAVITYAENAKASGEYDNAIESVQKSFDAALENAKTVAANAGATQAEVDVVWRTLLNEIHKLGFVAGDKTSLTSLIKVANGINAKLDLYAEAGKPEFTAALEAAVAVYEDGDAMQAEINIVADNLLNAMLNLRLKADKTILQQVIAEANGKDANAYTAKSYGALQAAVAKANEVMADENATQDEVDVAVTNVQTAMDNLVAVDGTSAETPIEDVVQTGQESTTAKANAAKTGDVAPIAGLAVITLAGTALLISRKRK</sequence>
<name>A0ABR7IPT4_9CLOT</name>
<dbReference type="Pfam" id="PF08531">
    <property type="entry name" value="Bac_rhamnosid_N"/>
    <property type="match status" value="1"/>
</dbReference>
<keyword evidence="4" id="KW-1133">Transmembrane helix</keyword>
<evidence type="ECO:0000256" key="2">
    <source>
        <dbReference type="ARBA" id="ARBA00012652"/>
    </source>
</evidence>
<dbReference type="InterPro" id="IPR008979">
    <property type="entry name" value="Galactose-bd-like_sf"/>
</dbReference>
<feature type="domain" description="Alpha-L-rhamnosidase six-hairpin glycosidase" evidence="7">
    <location>
        <begin position="653"/>
        <end position="977"/>
    </location>
</feature>
<organism evidence="9 10">
    <name type="scientific">Clostridium facile</name>
    <dbReference type="NCBI Taxonomy" id="2763035"/>
    <lineage>
        <taxon>Bacteria</taxon>
        <taxon>Bacillati</taxon>
        <taxon>Bacillota</taxon>
        <taxon>Clostridia</taxon>
        <taxon>Eubacteriales</taxon>
        <taxon>Clostridiaceae</taxon>
        <taxon>Clostridium</taxon>
    </lineage>
</organism>
<evidence type="ECO:0000256" key="4">
    <source>
        <dbReference type="SAM" id="Phobius"/>
    </source>
</evidence>
<evidence type="ECO:0000259" key="5">
    <source>
        <dbReference type="Pfam" id="PF05592"/>
    </source>
</evidence>
<keyword evidence="10" id="KW-1185">Reference proteome</keyword>
<dbReference type="Pfam" id="PF17390">
    <property type="entry name" value="Bac_rhamnosid_C"/>
    <property type="match status" value="1"/>
</dbReference>
<feature type="transmembrane region" description="Helical" evidence="4">
    <location>
        <begin position="1564"/>
        <end position="1582"/>
    </location>
</feature>
<dbReference type="Pfam" id="PF17389">
    <property type="entry name" value="Bac_rhamnosid6H"/>
    <property type="match status" value="1"/>
</dbReference>
<gene>
    <name evidence="9" type="ORF">H8Z77_03715</name>
</gene>
<accession>A0ABR7IPT4</accession>
<dbReference type="InterPro" id="IPR013783">
    <property type="entry name" value="Ig-like_fold"/>
</dbReference>
<feature type="domain" description="Alpha-L-rhamnosidase C-terminal" evidence="8">
    <location>
        <begin position="979"/>
        <end position="1050"/>
    </location>
</feature>
<dbReference type="SUPFAM" id="SSF48208">
    <property type="entry name" value="Six-hairpin glycosidases"/>
    <property type="match status" value="1"/>
</dbReference>
<dbReference type="Proteomes" id="UP000649151">
    <property type="component" value="Unassembled WGS sequence"/>
</dbReference>
<reference evidence="9 10" key="1">
    <citation type="submission" date="2020-08" db="EMBL/GenBank/DDBJ databases">
        <title>Genome public.</title>
        <authorList>
            <person name="Liu C."/>
            <person name="Sun Q."/>
        </authorList>
    </citation>
    <scope>NUCLEOTIDE SEQUENCE [LARGE SCALE GENOMIC DNA]</scope>
    <source>
        <strain evidence="9 10">NSJ-27</strain>
    </source>
</reference>
<dbReference type="SUPFAM" id="SSF49785">
    <property type="entry name" value="Galactose-binding domain-like"/>
    <property type="match status" value="1"/>
</dbReference>
<dbReference type="InterPro" id="IPR035398">
    <property type="entry name" value="Bac_rhamnosid_C"/>
</dbReference>
<dbReference type="EMBL" id="JACOQK010000001">
    <property type="protein sequence ID" value="MBC5787131.1"/>
    <property type="molecule type" value="Genomic_DNA"/>
</dbReference>
<dbReference type="Gene3D" id="2.60.40.10">
    <property type="entry name" value="Immunoglobulins"/>
    <property type="match status" value="1"/>
</dbReference>
<evidence type="ECO:0000259" key="6">
    <source>
        <dbReference type="Pfam" id="PF08531"/>
    </source>
</evidence>
<dbReference type="Gene3D" id="2.60.120.260">
    <property type="entry name" value="Galactose-binding domain-like"/>
    <property type="match status" value="3"/>
</dbReference>
<dbReference type="InterPro" id="IPR008902">
    <property type="entry name" value="Rhamnosid_concanavalin"/>
</dbReference>
<evidence type="ECO:0000259" key="8">
    <source>
        <dbReference type="Pfam" id="PF17390"/>
    </source>
</evidence>
<evidence type="ECO:0000313" key="10">
    <source>
        <dbReference type="Proteomes" id="UP000649151"/>
    </source>
</evidence>
<dbReference type="RefSeq" id="WP_186996216.1">
    <property type="nucleotide sequence ID" value="NZ_JACOQK010000001.1"/>
</dbReference>
<comment type="caution">
    <text evidence="9">The sequence shown here is derived from an EMBL/GenBank/DDBJ whole genome shotgun (WGS) entry which is preliminary data.</text>
</comment>
<dbReference type="Pfam" id="PF05592">
    <property type="entry name" value="Bac_rhamnosid"/>
    <property type="match status" value="1"/>
</dbReference>